<reference evidence="3" key="1">
    <citation type="submission" date="2016-03" db="EMBL/GenBank/DDBJ databases">
        <title>Mechanisms controlling the formation of the plant cell surface in tip-growing cells are functionally conserved among land plants.</title>
        <authorList>
            <person name="Honkanen S."/>
            <person name="Jones V.A."/>
            <person name="Morieri G."/>
            <person name="Champion C."/>
            <person name="Hetherington A.J."/>
            <person name="Kelly S."/>
            <person name="Saint-Marcoux D."/>
            <person name="Proust H."/>
            <person name="Prescott H."/>
            <person name="Dolan L."/>
        </authorList>
    </citation>
    <scope>NUCLEOTIDE SEQUENCE [LARGE SCALE GENOMIC DNA]</scope>
    <source>
        <tissue evidence="3">Whole gametophyte</tissue>
    </source>
</reference>
<feature type="region of interest" description="Disordered" evidence="2">
    <location>
        <begin position="22"/>
        <end position="70"/>
    </location>
</feature>
<dbReference type="GO" id="GO:0035735">
    <property type="term" value="P:intraciliary transport involved in cilium assembly"/>
    <property type="evidence" value="ECO:0007669"/>
    <property type="project" value="TreeGrafter"/>
</dbReference>
<sequence length="609" mass="69152">MSSSGRRGLQAAEVAEILMAGSPQRGHSSMSTYRPTSGQSSTIARPLTGRSERNVRPHTPGGSIGLDTPLTVESRPVTHHGMISMRSPSQGPGRKILDKSYFLGKLRSKKQELQAEIDSMTIEIDRLQKMGPASVHLEHHQESLVEEVKILRGQLGDYNTVMEKNQIPHGEIDAKVGHGYSNQRSDICPSMTAVAVAVVALVISLLKCIVHLDGKNQQYWADPCHCRKEREAAAFEKDACLLEAELERRLDHAGDKRDKYLDLKREKQLLMNEEEELESKLETLNHSIEPLEQELARASPTKHKAVNLVEQSLIAENELRRLKTEITPVSQLSHSEAREAMIFQIRQDNAEISKAEEKRKLLEAEIKTLEDKLVAAETVLSELKGGRADKFMEMQEKDRKMQSFIDDYENMRRERTEKIRTVKEKIDLLLEHVDIDCSDSGDRINNEGTQDIEGLTQDLDERKRELKQLEEMDLKTRNEISSCRQKIACSQAEIEKFSRLDELRAASESKCSRLEDEKRVTEGKTLSAKVQSKEQTMKLELLQQHVNESPVHKNLEILHQTLLTIQQSICKAQEDLDAREKDLNYTPVLENIRFMVAQLNGEIKSAVLH</sequence>
<protein>
    <submittedName>
        <fullName evidence="3">Uncharacterized protein</fullName>
    </submittedName>
</protein>
<evidence type="ECO:0000313" key="4">
    <source>
        <dbReference type="Proteomes" id="UP000077202"/>
    </source>
</evidence>
<feature type="compositionally biased region" description="Polar residues" evidence="2">
    <location>
        <begin position="25"/>
        <end position="43"/>
    </location>
</feature>
<dbReference type="PANTHER" id="PTHR31432">
    <property type="entry name" value="INTRAFLAGELLAR TRANSPORT PROTEIN 74 HOMOLOG"/>
    <property type="match status" value="1"/>
</dbReference>
<evidence type="ECO:0000256" key="1">
    <source>
        <dbReference type="SAM" id="Coils"/>
    </source>
</evidence>
<organism evidence="3 4">
    <name type="scientific">Marchantia polymorpha subsp. ruderalis</name>
    <dbReference type="NCBI Taxonomy" id="1480154"/>
    <lineage>
        <taxon>Eukaryota</taxon>
        <taxon>Viridiplantae</taxon>
        <taxon>Streptophyta</taxon>
        <taxon>Embryophyta</taxon>
        <taxon>Marchantiophyta</taxon>
        <taxon>Marchantiopsida</taxon>
        <taxon>Marchantiidae</taxon>
        <taxon>Marchantiales</taxon>
        <taxon>Marchantiaceae</taxon>
        <taxon>Marchantia</taxon>
    </lineage>
</organism>
<gene>
    <name evidence="3" type="ORF">AXG93_4542s1030</name>
</gene>
<dbReference type="InterPro" id="IPR029602">
    <property type="entry name" value="IFT74"/>
</dbReference>
<feature type="coiled-coil region" evidence="1">
    <location>
        <begin position="260"/>
        <end position="425"/>
    </location>
</feature>
<feature type="coiled-coil region" evidence="1">
    <location>
        <begin position="103"/>
        <end position="130"/>
    </location>
</feature>
<dbReference type="EMBL" id="LVLJ01002146">
    <property type="protein sequence ID" value="OAE26582.1"/>
    <property type="molecule type" value="Genomic_DNA"/>
</dbReference>
<feature type="coiled-coil region" evidence="1">
    <location>
        <begin position="452"/>
        <end position="479"/>
    </location>
</feature>
<evidence type="ECO:0000313" key="3">
    <source>
        <dbReference type="EMBL" id="OAE26582.1"/>
    </source>
</evidence>
<comment type="caution">
    <text evidence="3">The sequence shown here is derived from an EMBL/GenBank/DDBJ whole genome shotgun (WGS) entry which is preliminary data.</text>
</comment>
<dbReference type="GO" id="GO:0005929">
    <property type="term" value="C:cilium"/>
    <property type="evidence" value="ECO:0007669"/>
    <property type="project" value="TreeGrafter"/>
</dbReference>
<accession>A0A176W2C4</accession>
<evidence type="ECO:0000256" key="2">
    <source>
        <dbReference type="SAM" id="MobiDB-lite"/>
    </source>
</evidence>
<dbReference type="PANTHER" id="PTHR31432:SF0">
    <property type="entry name" value="INTRAFLAGELLAR TRANSPORT PROTEIN 74 HOMOLOG"/>
    <property type="match status" value="1"/>
</dbReference>
<dbReference type="AlphaFoldDB" id="A0A176W2C4"/>
<dbReference type="GO" id="GO:0030992">
    <property type="term" value="C:intraciliary transport particle B"/>
    <property type="evidence" value="ECO:0007669"/>
    <property type="project" value="InterPro"/>
</dbReference>
<proteinExistence type="predicted"/>
<dbReference type="Proteomes" id="UP000077202">
    <property type="component" value="Unassembled WGS sequence"/>
</dbReference>
<name>A0A176W2C4_MARPO</name>
<dbReference type="GO" id="GO:0048487">
    <property type="term" value="F:beta-tubulin binding"/>
    <property type="evidence" value="ECO:0007669"/>
    <property type="project" value="InterPro"/>
</dbReference>
<keyword evidence="1" id="KW-0175">Coiled coil</keyword>
<keyword evidence="4" id="KW-1185">Reference proteome</keyword>